<proteinExistence type="predicted"/>
<protein>
    <submittedName>
        <fullName evidence="2">AAEL009687-PA</fullName>
    </submittedName>
</protein>
<keyword evidence="1" id="KW-0732">Signal</keyword>
<gene>
    <name evidence="2" type="ORF">AaeL_AAEL009687</name>
</gene>
<sequence>VCVGVVFSLRLLCCYSHSFTQPFDLFVEQTNAEGKEEETGDKKRKKILFGQCNNNVFVNSAYLAIVDQN</sequence>
<feature type="non-terminal residue" evidence="2">
    <location>
        <position position="1"/>
    </location>
</feature>
<organism evidence="2 3">
    <name type="scientific">Aedes aegypti</name>
    <name type="common">Yellowfever mosquito</name>
    <name type="synonym">Culex aegypti</name>
    <dbReference type="NCBI Taxonomy" id="7159"/>
    <lineage>
        <taxon>Eukaryota</taxon>
        <taxon>Metazoa</taxon>
        <taxon>Ecdysozoa</taxon>
        <taxon>Arthropoda</taxon>
        <taxon>Hexapoda</taxon>
        <taxon>Insecta</taxon>
        <taxon>Pterygota</taxon>
        <taxon>Neoptera</taxon>
        <taxon>Endopterygota</taxon>
        <taxon>Diptera</taxon>
        <taxon>Nematocera</taxon>
        <taxon>Culicoidea</taxon>
        <taxon>Culicidae</taxon>
        <taxon>Culicinae</taxon>
        <taxon>Aedini</taxon>
        <taxon>Aedes</taxon>
        <taxon>Stegomyia</taxon>
    </lineage>
</organism>
<evidence type="ECO:0000313" key="2">
    <source>
        <dbReference type="EMBL" id="EAT38410.1"/>
    </source>
</evidence>
<evidence type="ECO:0000256" key="1">
    <source>
        <dbReference type="SAM" id="SignalP"/>
    </source>
</evidence>
<dbReference type="HOGENOM" id="CLU_2783070_0_0_1"/>
<reference evidence="2" key="1">
    <citation type="submission" date="2005-10" db="EMBL/GenBank/DDBJ databases">
        <authorList>
            <person name="Loftus B.J."/>
            <person name="Nene V.M."/>
            <person name="Hannick L.I."/>
            <person name="Bidwell S."/>
            <person name="Haas B."/>
            <person name="Amedeo P."/>
            <person name="Orvis J."/>
            <person name="Wortman J.R."/>
            <person name="White O.R."/>
            <person name="Salzberg S."/>
            <person name="Shumway M."/>
            <person name="Koo H."/>
            <person name="Zhao Y."/>
            <person name="Holmes M."/>
            <person name="Miller J."/>
            <person name="Schatz M."/>
            <person name="Pop M."/>
            <person name="Pai G."/>
            <person name="Utterback T."/>
            <person name="Rogers Y.-H."/>
            <person name="Kravitz S."/>
            <person name="Fraser C.M."/>
        </authorList>
    </citation>
    <scope>NUCLEOTIDE SEQUENCE</scope>
    <source>
        <strain evidence="2">Liverpool</strain>
    </source>
</reference>
<dbReference type="EMBL" id="CH477603">
    <property type="protein sequence ID" value="EAT38410.1"/>
    <property type="molecule type" value="Genomic_DNA"/>
</dbReference>
<dbReference type="AlphaFoldDB" id="Q16V60"/>
<feature type="signal peptide" evidence="1">
    <location>
        <begin position="1"/>
        <end position="16"/>
    </location>
</feature>
<dbReference type="PaxDb" id="7159-AAEL009687-PA"/>
<name>Q16V60_AEDAE</name>
<reference evidence="2" key="3">
    <citation type="submission" date="2012-09" db="EMBL/GenBank/DDBJ databases">
        <authorList>
            <consortium name="VectorBase"/>
        </authorList>
    </citation>
    <scope>NUCLEOTIDE SEQUENCE</scope>
    <source>
        <strain evidence="2">Liverpool</strain>
    </source>
</reference>
<reference evidence="2" key="2">
    <citation type="journal article" date="2007" name="Science">
        <title>Genome sequence of Aedes aegypti, a major arbovirus vector.</title>
        <authorList>
            <person name="Nene V."/>
            <person name="Wortman J.R."/>
            <person name="Lawson D."/>
            <person name="Haas B."/>
            <person name="Kodira C."/>
            <person name="Tu Z.J."/>
            <person name="Loftus B."/>
            <person name="Xi Z."/>
            <person name="Megy K."/>
            <person name="Grabherr M."/>
            <person name="Ren Q."/>
            <person name="Zdobnov E.M."/>
            <person name="Lobo N.F."/>
            <person name="Campbell K.S."/>
            <person name="Brown S.E."/>
            <person name="Bonaldo M.F."/>
            <person name="Zhu J."/>
            <person name="Sinkins S.P."/>
            <person name="Hogenkamp D.G."/>
            <person name="Amedeo P."/>
            <person name="Arensburger P."/>
            <person name="Atkinson P.W."/>
            <person name="Bidwell S."/>
            <person name="Biedler J."/>
            <person name="Birney E."/>
            <person name="Bruggner R.V."/>
            <person name="Costas J."/>
            <person name="Coy M.R."/>
            <person name="Crabtree J."/>
            <person name="Crawford M."/>
            <person name="Debruyn B."/>
            <person name="Decaprio D."/>
            <person name="Eiglmeier K."/>
            <person name="Eisenstadt E."/>
            <person name="El-Dorry H."/>
            <person name="Gelbart W.M."/>
            <person name="Gomes S.L."/>
            <person name="Hammond M."/>
            <person name="Hannick L.I."/>
            <person name="Hogan J.R."/>
            <person name="Holmes M.H."/>
            <person name="Jaffe D."/>
            <person name="Johnston J.S."/>
            <person name="Kennedy R.C."/>
            <person name="Koo H."/>
            <person name="Kravitz S."/>
            <person name="Kriventseva E.V."/>
            <person name="Kulp D."/>
            <person name="Labutti K."/>
            <person name="Lee E."/>
            <person name="Li S."/>
            <person name="Lovin D.D."/>
            <person name="Mao C."/>
            <person name="Mauceli E."/>
            <person name="Menck C.F."/>
            <person name="Miller J.R."/>
            <person name="Montgomery P."/>
            <person name="Mori A."/>
            <person name="Nascimento A.L."/>
            <person name="Naveira H.F."/>
            <person name="Nusbaum C."/>
            <person name="O'leary S."/>
            <person name="Orvis J."/>
            <person name="Pertea M."/>
            <person name="Quesneville H."/>
            <person name="Reidenbach K.R."/>
            <person name="Rogers Y.H."/>
            <person name="Roth C.W."/>
            <person name="Schneider J.R."/>
            <person name="Schatz M."/>
            <person name="Shumway M."/>
            <person name="Stanke M."/>
            <person name="Stinson E.O."/>
            <person name="Tubio J.M."/>
            <person name="Vanzee J.P."/>
            <person name="Verjovski-Almeida S."/>
            <person name="Werner D."/>
            <person name="White O."/>
            <person name="Wyder S."/>
            <person name="Zeng Q."/>
            <person name="Zhao Q."/>
            <person name="Zhao Y."/>
            <person name="Hill C.A."/>
            <person name="Raikhel A.S."/>
            <person name="Soares M.B."/>
            <person name="Knudson D.L."/>
            <person name="Lee N.H."/>
            <person name="Galagan J."/>
            <person name="Salzberg S.L."/>
            <person name="Paulsen I.T."/>
            <person name="Dimopoulos G."/>
            <person name="Collins F.H."/>
            <person name="Birren B."/>
            <person name="Fraser-Liggett C.M."/>
            <person name="Severson D.W."/>
        </authorList>
    </citation>
    <scope>NUCLEOTIDE SEQUENCE [LARGE SCALE GENOMIC DNA]</scope>
    <source>
        <strain evidence="2">Liverpool</strain>
    </source>
</reference>
<dbReference type="Proteomes" id="UP000682892">
    <property type="component" value="Unassembled WGS sequence"/>
</dbReference>
<feature type="chain" id="PRO_5014307404" evidence="1">
    <location>
        <begin position="17"/>
        <end position="69"/>
    </location>
</feature>
<evidence type="ECO:0000313" key="3">
    <source>
        <dbReference type="Proteomes" id="UP000682892"/>
    </source>
</evidence>
<accession>Q16V60</accession>